<feature type="domain" description="HTH cro/C1-type" evidence="2">
    <location>
        <begin position="22"/>
        <end position="76"/>
    </location>
</feature>
<protein>
    <submittedName>
        <fullName evidence="3">Helix-turn-helix domain-containing protein</fullName>
    </submittedName>
</protein>
<keyword evidence="1" id="KW-0238">DNA-binding</keyword>
<gene>
    <name evidence="3" type="ORF">FXF36_05065</name>
</gene>
<evidence type="ECO:0000259" key="2">
    <source>
        <dbReference type="PROSITE" id="PS50943"/>
    </source>
</evidence>
<dbReference type="PROSITE" id="PS50943">
    <property type="entry name" value="HTH_CROC1"/>
    <property type="match status" value="3"/>
</dbReference>
<sequence length="389" mass="45003">MLVNLALPIPRPAEDARPGRKLEFIREQRGISREKLAKELGLTTGALFNLENGFNPIHYKYAKSIGDYLDIDYRELMDEYTTFCQPGYGRCIQIIRLQGGYTQEEFARLLDTDRCTVAVWECEFEERHPEPQRFEKIKEIAGNIGISLSKLVENPDCYKDEYTLFVEGNYGKKIRQIRLAATMTYQEFAISIGCDSETLEHWEIGWQKPLRKYFDAIKEIAIKVGIELQKLNDNPEYFGSQYQDFIGYECGKKVKSIRMAYGYTQDQLGQLVGCTGEAIGKWERELSAPDLNYFKSLEKIAHQAGITIVQLNENPELYIDDYKDFCKPGYGKILKHLRKQLGLRQVDFAEALGVSSASYRNWETERFIPMRENYNEIKKFAIKKGVDIS</sequence>
<name>A0A5P6VPD6_PSEXY</name>
<feature type="domain" description="HTH cro/C1-type" evidence="2">
    <location>
        <begin position="254"/>
        <end position="311"/>
    </location>
</feature>
<dbReference type="OrthoDB" id="1992488at2"/>
<dbReference type="Pfam" id="PF01381">
    <property type="entry name" value="HTH_3"/>
    <property type="match status" value="3"/>
</dbReference>
<dbReference type="PANTHER" id="PTHR46558:SF11">
    <property type="entry name" value="HTH-TYPE TRANSCRIPTIONAL REGULATOR XRE"/>
    <property type="match status" value="1"/>
</dbReference>
<dbReference type="InterPro" id="IPR001387">
    <property type="entry name" value="Cro/C1-type_HTH"/>
</dbReference>
<evidence type="ECO:0000313" key="3">
    <source>
        <dbReference type="EMBL" id="QFJ54272.1"/>
    </source>
</evidence>
<dbReference type="GO" id="GO:0003677">
    <property type="term" value="F:DNA binding"/>
    <property type="evidence" value="ECO:0007669"/>
    <property type="project" value="UniProtKB-KW"/>
</dbReference>
<proteinExistence type="predicted"/>
<dbReference type="Gene3D" id="1.10.260.40">
    <property type="entry name" value="lambda repressor-like DNA-binding domains"/>
    <property type="match status" value="5"/>
</dbReference>
<dbReference type="InterPro" id="IPR010982">
    <property type="entry name" value="Lambda_DNA-bd_dom_sf"/>
</dbReference>
<accession>A0A5P6VPD6</accession>
<dbReference type="AlphaFoldDB" id="A0A5P6VPD6"/>
<dbReference type="EMBL" id="CP043028">
    <property type="protein sequence ID" value="QFJ54272.1"/>
    <property type="molecule type" value="Genomic_DNA"/>
</dbReference>
<reference evidence="4" key="1">
    <citation type="submission" date="2019-08" db="EMBL/GenBank/DDBJ databases">
        <title>Complete Genome Sequence of the Polysaccharide-Degrading Rumen Bacterium Pseudobutyrivibrio xylanivorans MA3014.</title>
        <authorList>
            <person name="Palevich N."/>
            <person name="Maclean P.H."/>
            <person name="Kelly W.J."/>
            <person name="Leahy S.C."/>
            <person name="Rakonjac J."/>
            <person name="Attwood G.T."/>
        </authorList>
    </citation>
    <scope>NUCLEOTIDE SEQUENCE [LARGE SCALE GENOMIC DNA]</scope>
    <source>
        <strain evidence="4">MA3014</strain>
    </source>
</reference>
<dbReference type="PANTHER" id="PTHR46558">
    <property type="entry name" value="TRACRIPTIONAL REGULATORY PROTEIN-RELATED-RELATED"/>
    <property type="match status" value="1"/>
</dbReference>
<dbReference type="SUPFAM" id="SSF47413">
    <property type="entry name" value="lambda repressor-like DNA-binding domains"/>
    <property type="match status" value="5"/>
</dbReference>
<dbReference type="SMART" id="SM00530">
    <property type="entry name" value="HTH_XRE"/>
    <property type="match status" value="5"/>
</dbReference>
<dbReference type="KEGG" id="pxv:FXF36_05065"/>
<dbReference type="CDD" id="cd00093">
    <property type="entry name" value="HTH_XRE"/>
    <property type="match status" value="4"/>
</dbReference>
<evidence type="ECO:0000313" key="4">
    <source>
        <dbReference type="Proteomes" id="UP000327030"/>
    </source>
</evidence>
<organism evidence="3 4">
    <name type="scientific">Pseudobutyrivibrio xylanivorans</name>
    <dbReference type="NCBI Taxonomy" id="185007"/>
    <lineage>
        <taxon>Bacteria</taxon>
        <taxon>Bacillati</taxon>
        <taxon>Bacillota</taxon>
        <taxon>Clostridia</taxon>
        <taxon>Lachnospirales</taxon>
        <taxon>Lachnospiraceae</taxon>
        <taxon>Pseudobutyrivibrio</taxon>
    </lineage>
</organism>
<dbReference type="Proteomes" id="UP000327030">
    <property type="component" value="Chromosome 1"/>
</dbReference>
<evidence type="ECO:0000256" key="1">
    <source>
        <dbReference type="ARBA" id="ARBA00023125"/>
    </source>
</evidence>
<feature type="domain" description="HTH cro/C1-type" evidence="2">
    <location>
        <begin position="334"/>
        <end position="369"/>
    </location>
</feature>